<gene>
    <name evidence="2" type="ORF">JTE90_019250</name>
</gene>
<feature type="region of interest" description="Disordered" evidence="1">
    <location>
        <begin position="40"/>
        <end position="69"/>
    </location>
</feature>
<protein>
    <submittedName>
        <fullName evidence="2">Uncharacterized protein</fullName>
    </submittedName>
</protein>
<proteinExistence type="predicted"/>
<evidence type="ECO:0000313" key="3">
    <source>
        <dbReference type="Proteomes" id="UP000827092"/>
    </source>
</evidence>
<accession>A0AAV6UU36</accession>
<dbReference type="EMBL" id="JAFNEN010000281">
    <property type="protein sequence ID" value="KAG8187040.1"/>
    <property type="molecule type" value="Genomic_DNA"/>
</dbReference>
<evidence type="ECO:0000313" key="2">
    <source>
        <dbReference type="EMBL" id="KAG8187040.1"/>
    </source>
</evidence>
<evidence type="ECO:0000256" key="1">
    <source>
        <dbReference type="SAM" id="MobiDB-lite"/>
    </source>
</evidence>
<dbReference type="AlphaFoldDB" id="A0AAV6UU36"/>
<organism evidence="2 3">
    <name type="scientific">Oedothorax gibbosus</name>
    <dbReference type="NCBI Taxonomy" id="931172"/>
    <lineage>
        <taxon>Eukaryota</taxon>
        <taxon>Metazoa</taxon>
        <taxon>Ecdysozoa</taxon>
        <taxon>Arthropoda</taxon>
        <taxon>Chelicerata</taxon>
        <taxon>Arachnida</taxon>
        <taxon>Araneae</taxon>
        <taxon>Araneomorphae</taxon>
        <taxon>Entelegynae</taxon>
        <taxon>Araneoidea</taxon>
        <taxon>Linyphiidae</taxon>
        <taxon>Erigoninae</taxon>
        <taxon>Oedothorax</taxon>
    </lineage>
</organism>
<keyword evidence="3" id="KW-1185">Reference proteome</keyword>
<feature type="region of interest" description="Disordered" evidence="1">
    <location>
        <begin position="101"/>
        <end position="121"/>
    </location>
</feature>
<reference evidence="2 3" key="1">
    <citation type="journal article" date="2022" name="Nat. Ecol. Evol.">
        <title>A masculinizing supergene underlies an exaggerated male reproductive morph in a spider.</title>
        <authorList>
            <person name="Hendrickx F."/>
            <person name="De Corte Z."/>
            <person name="Sonet G."/>
            <person name="Van Belleghem S.M."/>
            <person name="Kostlbacher S."/>
            <person name="Vangestel C."/>
        </authorList>
    </citation>
    <scope>NUCLEOTIDE SEQUENCE [LARGE SCALE GENOMIC DNA]</scope>
    <source>
        <strain evidence="2">W744_W776</strain>
    </source>
</reference>
<feature type="compositionally biased region" description="Basic and acidic residues" evidence="1">
    <location>
        <begin position="44"/>
        <end position="54"/>
    </location>
</feature>
<sequence length="121" mass="13443">MYHDQVLSWMVLSGRATPKRSPLICVRHACVCGEAVGVLRRGKKEPSATPDRRAPRGGAVGPLSPFSEAGHVIDISPTEAWCVRMRGVPLRLSEDLHNRPHYQEKPIWKTPPLLHPHSSGR</sequence>
<dbReference type="Proteomes" id="UP000827092">
    <property type="component" value="Unassembled WGS sequence"/>
</dbReference>
<name>A0AAV6UU36_9ARAC</name>
<comment type="caution">
    <text evidence="2">The sequence shown here is derived from an EMBL/GenBank/DDBJ whole genome shotgun (WGS) entry which is preliminary data.</text>
</comment>